<dbReference type="Proteomes" id="UP000024404">
    <property type="component" value="Unassembled WGS sequence"/>
</dbReference>
<reference evidence="1" key="2">
    <citation type="submission" date="2022-06" db="UniProtKB">
        <authorList>
            <consortium name="EnsemblMetazoa"/>
        </authorList>
    </citation>
    <scope>IDENTIFICATION</scope>
</reference>
<dbReference type="EMBL" id="CMVM020000357">
    <property type="status" value="NOT_ANNOTATED_CDS"/>
    <property type="molecule type" value="Genomic_DNA"/>
</dbReference>
<sequence length="112" mass="13231">MIAENPDQHNNVKNDFILNISFESNTQSCVNDCVFISEQRHFFDFHRLTLIPFDTGESTSRILFNLAIPFYTECSEWTDILRKELNDKMMRCIDFGNWHEQTDIFFTLLAAI</sequence>
<reference evidence="2" key="1">
    <citation type="submission" date="2013-10" db="EMBL/GenBank/DDBJ databases">
        <title>Genome sequencing of Onchocerca volvulus.</title>
        <authorList>
            <person name="Cotton J."/>
            <person name="Tsai J."/>
            <person name="Stanley E."/>
            <person name="Tracey A."/>
            <person name="Holroyd N."/>
            <person name="Lustigman S."/>
            <person name="Berriman M."/>
        </authorList>
    </citation>
    <scope>NUCLEOTIDE SEQUENCE</scope>
</reference>
<protein>
    <submittedName>
        <fullName evidence="1">Uncharacterized protein</fullName>
    </submittedName>
</protein>
<evidence type="ECO:0000313" key="2">
    <source>
        <dbReference type="Proteomes" id="UP000024404"/>
    </source>
</evidence>
<organism evidence="1 2">
    <name type="scientific">Onchocerca volvulus</name>
    <dbReference type="NCBI Taxonomy" id="6282"/>
    <lineage>
        <taxon>Eukaryota</taxon>
        <taxon>Metazoa</taxon>
        <taxon>Ecdysozoa</taxon>
        <taxon>Nematoda</taxon>
        <taxon>Chromadorea</taxon>
        <taxon>Rhabditida</taxon>
        <taxon>Spirurina</taxon>
        <taxon>Spiruromorpha</taxon>
        <taxon>Filarioidea</taxon>
        <taxon>Onchocercidae</taxon>
        <taxon>Onchocerca</taxon>
    </lineage>
</organism>
<dbReference type="AlphaFoldDB" id="A0A8R1TKS9"/>
<accession>A0A8R1TKS9</accession>
<name>A0A8R1TKS9_ONCVO</name>
<evidence type="ECO:0000313" key="1">
    <source>
        <dbReference type="EnsemblMetazoa" id="OVOC11393.1"/>
    </source>
</evidence>
<keyword evidence="2" id="KW-1185">Reference proteome</keyword>
<proteinExistence type="predicted"/>
<dbReference type="EnsemblMetazoa" id="OVOC11393.1">
    <property type="protein sequence ID" value="OVOC11393.1"/>
    <property type="gene ID" value="WBGene00248202"/>
</dbReference>